<evidence type="ECO:0000313" key="1">
    <source>
        <dbReference type="EMBL" id="VAW54774.1"/>
    </source>
</evidence>
<reference evidence="1" key="1">
    <citation type="submission" date="2018-06" db="EMBL/GenBank/DDBJ databases">
        <authorList>
            <person name="Zhirakovskaya E."/>
        </authorList>
    </citation>
    <scope>NUCLEOTIDE SEQUENCE</scope>
</reference>
<dbReference type="EMBL" id="UOFD01000079">
    <property type="protein sequence ID" value="VAW54774.1"/>
    <property type="molecule type" value="Genomic_DNA"/>
</dbReference>
<sequence length="579" mass="65228">MEPNSFLISIGFGDVSNMICQKPSYENGSVTFFSSIQTDRLMSSQANADGFGVYIGDRLHATPDYLTRVIESGWDAEKDNGVLVKYSEESGTLVIDSDFLGAEYVYYYLDGKECLISNRMENMTKIKSFSPDLTGIYQYIRAIYSVGDRTFLEGVKQTRAQTSLSINTKALTVSSQHSASWKVAKDKEYSKQSMAELWLQTLEESPRSVLMLSAGWDSRMLLAGNLGRFDFSYTHGELDSREVSLAFELTSENLPKSVFCKLDESSYTLDTMNRMLKDLGHAFFPHWYFAAQQCKLLSDAPLTSGLLVEHLSGHYGITSEGSRLSKGLKLLKSLGAASKLEKMSPDAINSYIVEMLKAPAVHKGWFYSDGFLDSYEEIKSTHSNDVALAIQGYQKQGTAGLQEVFERFKMEHSSRQYFALQTKCGNTANGYHHPFADSRLSKAVIEIPFKNRVHYKLSRDIVGVLAPDLLSKPLAATLAKAKHPVVVQEMSRVVRIAYEGIYRRFKPNASFKLSWNNFQFLNELDIFNETIDSLRSDIWDKSQMHKFVEGFQRGKGNGYALLDMFSKIMTIDNIISPKN</sequence>
<name>A0A3B0XFL5_9ZZZZ</name>
<protein>
    <recommendedName>
        <fullName evidence="2">Glutamine amidotransferase type-2 domain-containing protein</fullName>
    </recommendedName>
</protein>
<gene>
    <name evidence="1" type="ORF">MNBD_GAMMA06-594</name>
</gene>
<organism evidence="1">
    <name type="scientific">hydrothermal vent metagenome</name>
    <dbReference type="NCBI Taxonomy" id="652676"/>
    <lineage>
        <taxon>unclassified sequences</taxon>
        <taxon>metagenomes</taxon>
        <taxon>ecological metagenomes</taxon>
    </lineage>
</organism>
<accession>A0A3B0XFL5</accession>
<proteinExistence type="predicted"/>
<dbReference type="AlphaFoldDB" id="A0A3B0XFL5"/>
<evidence type="ECO:0008006" key="2">
    <source>
        <dbReference type="Google" id="ProtNLM"/>
    </source>
</evidence>